<dbReference type="EMBL" id="SIRE01000022">
    <property type="protein sequence ID" value="TBL72931.1"/>
    <property type="molecule type" value="Genomic_DNA"/>
</dbReference>
<dbReference type="Proteomes" id="UP000293142">
    <property type="component" value="Unassembled WGS sequence"/>
</dbReference>
<feature type="transmembrane region" description="Helical" evidence="1">
    <location>
        <begin position="105"/>
        <end position="124"/>
    </location>
</feature>
<organism evidence="2 3">
    <name type="scientific">Paenibacillus thalictri</name>
    <dbReference type="NCBI Taxonomy" id="2527873"/>
    <lineage>
        <taxon>Bacteria</taxon>
        <taxon>Bacillati</taxon>
        <taxon>Bacillota</taxon>
        <taxon>Bacilli</taxon>
        <taxon>Bacillales</taxon>
        <taxon>Paenibacillaceae</taxon>
        <taxon>Paenibacillus</taxon>
    </lineage>
</organism>
<gene>
    <name evidence="2" type="ORF">EYB31_27245</name>
</gene>
<sequence>MSRHYSMEQWIEYVQGIGSAAERDLMESHLYGCDECLSLYMNCLDEHPLPMDTEQTQEREYKHLDQQVMQTIRSLPTFEIPSGVSEASKLSTPGPRRRRLIHHPAFHYAIAAAITLLLMSTGIFEQFVAETGRIDAAAGSIAIQERSVSDKLMEKTLQVLDTLHNKEKGGTRP</sequence>
<dbReference type="AlphaFoldDB" id="A0A4Q9DJ61"/>
<evidence type="ECO:0000313" key="3">
    <source>
        <dbReference type="Proteomes" id="UP000293142"/>
    </source>
</evidence>
<dbReference type="OrthoDB" id="1955013at2"/>
<comment type="caution">
    <text evidence="2">The sequence shown here is derived from an EMBL/GenBank/DDBJ whole genome shotgun (WGS) entry which is preliminary data.</text>
</comment>
<protein>
    <recommendedName>
        <fullName evidence="4">Zf-HC2 domain-containing protein</fullName>
    </recommendedName>
</protein>
<keyword evidence="1" id="KW-0812">Transmembrane</keyword>
<accession>A0A4Q9DJ61</accession>
<keyword evidence="3" id="KW-1185">Reference proteome</keyword>
<reference evidence="2 3" key="1">
    <citation type="submission" date="2019-02" db="EMBL/GenBank/DDBJ databases">
        <title>Paenibacillus sp. nov., isolated from surface-sterilized tissue of Thalictrum simplex L.</title>
        <authorList>
            <person name="Tuo L."/>
        </authorList>
    </citation>
    <scope>NUCLEOTIDE SEQUENCE [LARGE SCALE GENOMIC DNA]</scope>
    <source>
        <strain evidence="2 3">N2SHLJ1</strain>
    </source>
</reference>
<name>A0A4Q9DJ61_9BACL</name>
<evidence type="ECO:0008006" key="4">
    <source>
        <dbReference type="Google" id="ProtNLM"/>
    </source>
</evidence>
<proteinExistence type="predicted"/>
<keyword evidence="1" id="KW-1133">Transmembrane helix</keyword>
<keyword evidence="1" id="KW-0472">Membrane</keyword>
<evidence type="ECO:0000313" key="2">
    <source>
        <dbReference type="EMBL" id="TBL72931.1"/>
    </source>
</evidence>
<dbReference type="RefSeq" id="WP_131016650.1">
    <property type="nucleotide sequence ID" value="NZ_SIRE01000022.1"/>
</dbReference>
<evidence type="ECO:0000256" key="1">
    <source>
        <dbReference type="SAM" id="Phobius"/>
    </source>
</evidence>